<name>A0A8D8TGM0_9HEMI</name>
<feature type="compositionally biased region" description="Basic residues" evidence="1">
    <location>
        <begin position="1"/>
        <end position="15"/>
    </location>
</feature>
<keyword evidence="2" id="KW-0472">Membrane</keyword>
<feature type="region of interest" description="Disordered" evidence="1">
    <location>
        <begin position="1"/>
        <end position="35"/>
    </location>
</feature>
<evidence type="ECO:0000313" key="3">
    <source>
        <dbReference type="EMBL" id="CAG6688045.1"/>
    </source>
</evidence>
<proteinExistence type="predicted"/>
<organism evidence="3">
    <name type="scientific">Cacopsylla melanoneura</name>
    <dbReference type="NCBI Taxonomy" id="428564"/>
    <lineage>
        <taxon>Eukaryota</taxon>
        <taxon>Metazoa</taxon>
        <taxon>Ecdysozoa</taxon>
        <taxon>Arthropoda</taxon>
        <taxon>Hexapoda</taxon>
        <taxon>Insecta</taxon>
        <taxon>Pterygota</taxon>
        <taxon>Neoptera</taxon>
        <taxon>Paraneoptera</taxon>
        <taxon>Hemiptera</taxon>
        <taxon>Sternorrhyncha</taxon>
        <taxon>Psylloidea</taxon>
        <taxon>Psyllidae</taxon>
        <taxon>Psyllinae</taxon>
        <taxon>Cacopsylla</taxon>
    </lineage>
</organism>
<dbReference type="AlphaFoldDB" id="A0A8D8TGM0"/>
<dbReference type="EMBL" id="HBUF01284792">
    <property type="protein sequence ID" value="CAG6688045.1"/>
    <property type="molecule type" value="Transcribed_RNA"/>
</dbReference>
<evidence type="ECO:0000256" key="1">
    <source>
        <dbReference type="SAM" id="MobiDB-lite"/>
    </source>
</evidence>
<reference evidence="3" key="1">
    <citation type="submission" date="2021-05" db="EMBL/GenBank/DDBJ databases">
        <authorList>
            <person name="Alioto T."/>
            <person name="Alioto T."/>
            <person name="Gomez Garrido J."/>
        </authorList>
    </citation>
    <scope>NUCLEOTIDE SEQUENCE</scope>
</reference>
<sequence length="104" mass="11959">MRSSTRPRKYTRRSRRECSTLPMRQTASRSDPNTLPTILHYLPELKVPVRGAAAVKKTHTKTQNIFSPLSPPFYTQLLVFILWIFAAFVEEPPQSFQGNRTLLA</sequence>
<accession>A0A8D8TGM0</accession>
<feature type="transmembrane region" description="Helical" evidence="2">
    <location>
        <begin position="73"/>
        <end position="89"/>
    </location>
</feature>
<keyword evidence="2" id="KW-0812">Transmembrane</keyword>
<feature type="compositionally biased region" description="Polar residues" evidence="1">
    <location>
        <begin position="22"/>
        <end position="35"/>
    </location>
</feature>
<protein>
    <submittedName>
        <fullName evidence="3">Uncharacterized protein</fullName>
    </submittedName>
</protein>
<evidence type="ECO:0000256" key="2">
    <source>
        <dbReference type="SAM" id="Phobius"/>
    </source>
</evidence>
<keyword evidence="2" id="KW-1133">Transmembrane helix</keyword>
<dbReference type="EMBL" id="HBUF01284791">
    <property type="protein sequence ID" value="CAG6688043.1"/>
    <property type="molecule type" value="Transcribed_RNA"/>
</dbReference>